<dbReference type="RefSeq" id="WP_322498985.1">
    <property type="nucleotide sequence ID" value="NZ_JARGYU010000003.1"/>
</dbReference>
<keyword evidence="1" id="KW-0282">Flagellum</keyword>
<dbReference type="EMBL" id="JARGYU010000003">
    <property type="protein sequence ID" value="MDZ5761561.1"/>
    <property type="molecule type" value="Genomic_DNA"/>
</dbReference>
<organism evidence="1 2">
    <name type="scientific">Lyticum sinuosum</name>
    <dbReference type="NCBI Taxonomy" id="1332059"/>
    <lineage>
        <taxon>Bacteria</taxon>
        <taxon>Pseudomonadati</taxon>
        <taxon>Pseudomonadota</taxon>
        <taxon>Alphaproteobacteria</taxon>
        <taxon>Rickettsiales</taxon>
        <taxon>Lyticum</taxon>
    </lineage>
</organism>
<protein>
    <submittedName>
        <fullName evidence="1">Flagellar basal body rod modification protein</fullName>
    </submittedName>
</protein>
<evidence type="ECO:0000313" key="2">
    <source>
        <dbReference type="Proteomes" id="UP001289135"/>
    </source>
</evidence>
<name>A0AAE4VM98_9RICK</name>
<keyword evidence="2" id="KW-1185">Reference proteome</keyword>
<reference evidence="1" key="1">
    <citation type="submission" date="2023-02" db="EMBL/GenBank/DDBJ databases">
        <title>Host association and intracellularity evolved multiple times independently in the Rickettsiales.</title>
        <authorList>
            <person name="Castelli M."/>
            <person name="Nardi T."/>
            <person name="Gammuto L."/>
            <person name="Bellinzona G."/>
            <person name="Sabaneyeva E."/>
            <person name="Potekhin A."/>
            <person name="Serra V."/>
            <person name="Petroni G."/>
            <person name="Sassera D."/>
        </authorList>
    </citation>
    <scope>NUCLEOTIDE SEQUENCE</scope>
    <source>
        <strain evidence="1">USBL-36I1</strain>
    </source>
</reference>
<gene>
    <name evidence="1" type="ORF">Lyticum_00745</name>
</gene>
<accession>A0AAE4VM98</accession>
<keyword evidence="1" id="KW-0969">Cilium</keyword>
<comment type="caution">
    <text evidence="1">The sequence shown here is derived from an EMBL/GenBank/DDBJ whole genome shotgun (WGS) entry which is preliminary data.</text>
</comment>
<proteinExistence type="predicted"/>
<sequence>MSSTQIPYNSYNQEFLPIEKTNISSKENKNISSIESKIIEQKKFLFNLLINQSKFINPLADKDSNDLSVKTIGQIAELERMDLQYQSIREGNEYQKMAFKSNLINKEVIVPSDEFYFDKNGNGTITCAIDINFSDNDKFNIAIYDKSGEFLTNQEISRKNIKNNKNNIYDIEFKLDDENIKKILNSNADIEDLRCTVFVKNHNDFSEKSIKTYGHQTITSVFTEDDYFTTNKKKKYNLNEIKGFIGGINNIKYENIKYNDNNTNKLIERSVNELLNNDDLYNISNENYINNIKNQIVQKTIDIAV</sequence>
<evidence type="ECO:0000313" key="1">
    <source>
        <dbReference type="EMBL" id="MDZ5761561.1"/>
    </source>
</evidence>
<keyword evidence="1" id="KW-0966">Cell projection</keyword>
<dbReference type="Proteomes" id="UP001289135">
    <property type="component" value="Unassembled WGS sequence"/>
</dbReference>
<dbReference type="AlphaFoldDB" id="A0AAE4VM98"/>